<evidence type="ECO:0000313" key="3">
    <source>
        <dbReference type="EMBL" id="AGM28100.1"/>
    </source>
</evidence>
<sequence length="164" mass="18007">MRSGTTTRKGARGMSTKLATPQELLSLGRVELGTSSWVQITQEQVNEFADATGDRQWIHIDTERAKSGPFGGTIVHGYLTLALAPAFLDEVLEIASYDVVLNYGVNKVRFPAPLHVGARVRGHVTLLSAKRRDKGTVEATYGIKYEIEGKDRPPCAAESVYLYQ</sequence>
<dbReference type="KEGG" id="mabb:MASS_1498"/>
<dbReference type="PANTHER" id="PTHR42993">
    <property type="entry name" value="MAOC-LIKE DEHYDRATASE DOMAIN-CONTAINING PROTEIN"/>
    <property type="match status" value="1"/>
</dbReference>
<dbReference type="CDD" id="cd03450">
    <property type="entry name" value="NodN"/>
    <property type="match status" value="1"/>
</dbReference>
<feature type="domain" description="MaoC-like" evidence="2">
    <location>
        <begin position="32"/>
        <end position="142"/>
    </location>
</feature>
<evidence type="ECO:0000313" key="4">
    <source>
        <dbReference type="Proteomes" id="UP000013961"/>
    </source>
</evidence>
<dbReference type="PANTHER" id="PTHR42993:SF1">
    <property type="entry name" value="MAOC-LIKE DEHYDRATASE DOMAIN-CONTAINING PROTEIN"/>
    <property type="match status" value="1"/>
</dbReference>
<dbReference type="AlphaFoldDB" id="A0AB33A8F3"/>
<evidence type="ECO:0000259" key="2">
    <source>
        <dbReference type="Pfam" id="PF01575"/>
    </source>
</evidence>
<gene>
    <name evidence="3" type="ORF">MASS_1498</name>
</gene>
<proteinExistence type="inferred from homology"/>
<dbReference type="EMBL" id="CP004374">
    <property type="protein sequence ID" value="AGM28100.1"/>
    <property type="molecule type" value="Genomic_DNA"/>
</dbReference>
<dbReference type="InterPro" id="IPR002539">
    <property type="entry name" value="MaoC-like_dom"/>
</dbReference>
<dbReference type="Gene3D" id="3.10.129.10">
    <property type="entry name" value="Hotdog Thioesterase"/>
    <property type="match status" value="1"/>
</dbReference>
<reference evidence="3 4" key="1">
    <citation type="journal article" date="2013" name="Genome Announc.">
        <title>Complete Genome Sequence of Mycobacterium massiliense Clinical Strain Asan 50594, Belonging to the Type II Genotype.</title>
        <authorList>
            <person name="Kim B.J."/>
            <person name="Kim B.R."/>
            <person name="Hong S.H."/>
            <person name="Seok S.H."/>
            <person name="Kook Y.H."/>
            <person name="Kim B.J."/>
        </authorList>
    </citation>
    <scope>NUCLEOTIDE SEQUENCE [LARGE SCALE GENOMIC DNA]</scope>
    <source>
        <strain evidence="3 4">50594</strain>
    </source>
</reference>
<dbReference type="SUPFAM" id="SSF54637">
    <property type="entry name" value="Thioesterase/thiol ester dehydrase-isomerase"/>
    <property type="match status" value="1"/>
</dbReference>
<dbReference type="Pfam" id="PF01575">
    <property type="entry name" value="MaoC_dehydratas"/>
    <property type="match status" value="1"/>
</dbReference>
<dbReference type="InterPro" id="IPR029069">
    <property type="entry name" value="HotDog_dom_sf"/>
</dbReference>
<name>A0AB33A8F3_9MYCO</name>
<protein>
    <submittedName>
        <fullName evidence="3">Enoyl-CoA hydratase</fullName>
    </submittedName>
</protein>
<evidence type="ECO:0000256" key="1">
    <source>
        <dbReference type="ARBA" id="ARBA00005254"/>
    </source>
</evidence>
<dbReference type="Proteomes" id="UP000013961">
    <property type="component" value="Chromosome"/>
</dbReference>
<dbReference type="InterPro" id="IPR039375">
    <property type="entry name" value="NodN-like"/>
</dbReference>
<accession>A0AB33A8F3</accession>
<organism evidence="3 4">
    <name type="scientific">Mycobacteroides abscessus subsp. bolletii 50594</name>
    <dbReference type="NCBI Taxonomy" id="1303024"/>
    <lineage>
        <taxon>Bacteria</taxon>
        <taxon>Bacillati</taxon>
        <taxon>Actinomycetota</taxon>
        <taxon>Actinomycetes</taxon>
        <taxon>Mycobacteriales</taxon>
        <taxon>Mycobacteriaceae</taxon>
        <taxon>Mycobacteroides</taxon>
        <taxon>Mycobacteroides abscessus</taxon>
    </lineage>
</organism>
<comment type="similarity">
    <text evidence="1">Belongs to the enoyl-CoA hydratase/isomerase family.</text>
</comment>